<dbReference type="InterPro" id="IPR022385">
    <property type="entry name" value="Rhs_assc_core"/>
</dbReference>
<sequence>MGQRNGASRSRQAVLTVAAALALVVGFDPSMVMPLAPWLAAGAAPSAAGETREENLQAAFERLQQSAPVDGAELGGDWGEPEAPALAVGPTTLPEADEETVQLTGVSAFSAANAGVEIDLGGMSAIVAPAEDGSSPDSVTVRVADAAGAAAAGVDGLLLEIEDAAGGAASADASVSLKLSYAAFGGAGGGDWASRLQFLQLPDCPPEAAEAPECAPIPLKTVNDPVTQTISAEVPVVGPAVVAPPSEPAPESPATEAPGTETPATDAPATEAPATDAPATETPEAPASDAPGSDAPTSEAPDGGGELAARAAERGEASAARSATLSATGGPARLAVVAGVAGPGGDWSATSLSPTSTWSASGSTGGFAWSYPMRVPAVPAGPSPQLAIGYSSATSDGRVPSANNQSGWVGEGFDVPGGFVERGYRACTKDDGGAANNAGREGGDLCWGPENATLVFKGAAVELIKGEGGRWLPKQDDGTRVELLTGAWNGGEAKEYWKVTTVDGTQYFFGRGKRSADDVELNSAWTVPVYGNHPADRCNQAAFADSRCDQVWRWNLDYVVDASGNSMTYFYSTETNRYVYDYTANPTAQTVAYTSGGSLSRIEYGTRAGEERTTPAPAKVEFTNAPRCVLDVSNPAGLCAPGQAAPDSKTWPDTPTDLECEVGEDCRTPAPVFFDRHRLAKIATFAHDGSGYRPVDSWELGQRFVAQGDGIGIDYATGVMLRLESIRHTGHGGTDSTADDVQLPPNRFSYTALKNRVDAANDGYPAMERHRMTNVRTESGASISVDYRTSCAPGDVPGTGETAQRTNDRLCFPVRWHPDGEANPRIDYFHKYVVNTIVEDGVPPTGGSPGELITGSLSKTTAYAYSGGAGWAKPSGATLIAEDLTYSEFRGFPTVTTTVGTGDEASVSQASYYRGLGGTLAAGPSGARVTTDDHERYRGEVFSSVSKDGERLVSEQVTTHGAPVVVATGSGGREATRVPSTTVDGFVYDASGALDRHTRVASTFDANSQLRTVDDRGDLALATDDVCTTTEYAHDTNPTFVTAHRVALPSKRERVSVACGQPVSRPADLVGSERFEYDGAGRLLRAFALDPDDAQGATFELKSEVRSYDERGRALVVADAAGQLTTTAYQHSPGGLLAHTSVTTPDVDGPGPLGGATTATALNPLTGTVSSSTDANGRITSASYDALGRRTAVRYPQHPAPGPASVVYEYTVATNGLNAVLTRTLGADGTSQHAAVVLYDGLLRPFQTQAEGSDAGANDRADAAARGRMVTHTYYDSAGRVDSSTGQWLATGVPAAKALVPIAVPPSSTTFEYDGAGRTTDEIFWVGTSSNPDYEKWRTSTVYDGSRTLVIPPLGAVPTESRVDARGKTVSLTQYERDPETSTATSAAQVRALTQQTTTYEYDPAGQLVKMTDAEDNVWTYAYDWAGQRTAASDPDSGTTTSTYDALGRVVTTTNGAGETLAYTYDPLGRRTSMRDGSVTGAVRAEWQYDQAVDESGRALIGPVSSATRVTPAGLRFTNETRVYDAAYRPLEVATVLPEVAPYTSLATTTFTTSYAYTADGQPAQTRLPSVSEQGVAKPVLGSEIVTTNFDAASRPSWMGGGFGWGVYVADSRYGSDGRLLATDLGNTFGTAVTYDYEDGTNRLVGVALDRERVNGTELDLEYRYDPAGNVTAILDRPTNTALTGAAKHDNQCFGYDGLRRLDLAWTAVDANCDRRADQVAPNLVGGAAPYWVEYEFDPVGNRTGKSVHAADGSSGVVETSYTHGGGGAGVHAVTGASVSVDGGVGVSSSYGYDGAGRMVSRTEAGVSSQLGWDAESELVSLQSGGSGASGGSGSSFVYSADGDRVVRSDASGVTVYLPGGQEVSISASGAVSAARYYGFGGATVAVRVGVGLAGVSSLVSDAHGTPVASVPNTKRPDTTKVDRMYTDPFGAARGGSGAGTVPGDRQFLGLTRDGSGLTLLGARYYDETLGRFLSVDPLLDLADPQQWNGYAYANNNPTSMSDPSGLRVSEPSADADFHSPGYRAKQDRQKQAKAADQAAVTDAYVAARGIVPTVDLPADEGATAPLPLDQALRESSQDAIEVGVLSLLAGLGMRALAGNRGMTGGEATAQSIRADLYSLTPGRTTGYVVNSEKELKALFLRWTQGAKKDRVVEGPKYKIEQYRLPDGTRVQWREGSKSGGETIEFTFPGTKVQEKVHVE</sequence>
<evidence type="ECO:0000313" key="3">
    <source>
        <dbReference type="Proteomes" id="UP000610303"/>
    </source>
</evidence>
<dbReference type="NCBIfam" id="TIGR03696">
    <property type="entry name" value="Rhs_assc_core"/>
    <property type="match status" value="1"/>
</dbReference>
<keyword evidence="3" id="KW-1185">Reference proteome</keyword>
<dbReference type="PANTHER" id="PTHR32305">
    <property type="match status" value="1"/>
</dbReference>
<feature type="compositionally biased region" description="Low complexity" evidence="1">
    <location>
        <begin position="252"/>
        <end position="296"/>
    </location>
</feature>
<comment type="caution">
    <text evidence="2">The sequence shown here is derived from an EMBL/GenBank/DDBJ whole genome shotgun (WGS) entry which is preliminary data.</text>
</comment>
<dbReference type="EMBL" id="BMRJ01000001">
    <property type="protein sequence ID" value="GGR11730.1"/>
    <property type="molecule type" value="Genomic_DNA"/>
</dbReference>
<dbReference type="RefSeq" id="WP_189083286.1">
    <property type="nucleotide sequence ID" value="NZ_BMRJ01000001.1"/>
</dbReference>
<accession>A0A918C9M2</accession>
<proteinExistence type="predicted"/>
<dbReference type="Pfam" id="PF05593">
    <property type="entry name" value="RHS_repeat"/>
    <property type="match status" value="3"/>
</dbReference>
<feature type="region of interest" description="Disordered" evidence="1">
    <location>
        <begin position="1999"/>
        <end position="2032"/>
    </location>
</feature>
<reference evidence="2" key="1">
    <citation type="journal article" date="2014" name="Int. J. Syst. Evol. Microbiol.">
        <title>Complete genome sequence of Corynebacterium casei LMG S-19264T (=DSM 44701T), isolated from a smear-ripened cheese.</title>
        <authorList>
            <consortium name="US DOE Joint Genome Institute (JGI-PGF)"/>
            <person name="Walter F."/>
            <person name="Albersmeier A."/>
            <person name="Kalinowski J."/>
            <person name="Ruckert C."/>
        </authorList>
    </citation>
    <scope>NUCLEOTIDE SEQUENCE</scope>
    <source>
        <strain evidence="2">JCM 3346</strain>
    </source>
</reference>
<name>A0A918C9M2_AGRME</name>
<feature type="compositionally biased region" description="Low complexity" evidence="1">
    <location>
        <begin position="317"/>
        <end position="326"/>
    </location>
</feature>
<reference evidence="2" key="2">
    <citation type="submission" date="2020-09" db="EMBL/GenBank/DDBJ databases">
        <authorList>
            <person name="Sun Q."/>
            <person name="Ohkuma M."/>
        </authorList>
    </citation>
    <scope>NUCLEOTIDE SEQUENCE</scope>
    <source>
        <strain evidence="2">JCM 3346</strain>
    </source>
</reference>
<dbReference type="InterPro" id="IPR006530">
    <property type="entry name" value="YD"/>
</dbReference>
<evidence type="ECO:0000313" key="2">
    <source>
        <dbReference type="EMBL" id="GGR11730.1"/>
    </source>
</evidence>
<dbReference type="NCBIfam" id="TIGR01643">
    <property type="entry name" value="YD_repeat_2x"/>
    <property type="match status" value="2"/>
</dbReference>
<feature type="region of interest" description="Disordered" evidence="1">
    <location>
        <begin position="241"/>
        <end position="326"/>
    </location>
</feature>
<dbReference type="InterPro" id="IPR050708">
    <property type="entry name" value="T6SS_VgrG/RHS"/>
</dbReference>
<dbReference type="PANTHER" id="PTHR32305:SF17">
    <property type="entry name" value="TRNA NUCLEASE WAPA"/>
    <property type="match status" value="1"/>
</dbReference>
<dbReference type="Proteomes" id="UP000610303">
    <property type="component" value="Unassembled WGS sequence"/>
</dbReference>
<protein>
    <submittedName>
        <fullName evidence="2">Uncharacterized protein</fullName>
    </submittedName>
</protein>
<dbReference type="InterPro" id="IPR031325">
    <property type="entry name" value="RHS_repeat"/>
</dbReference>
<dbReference type="Gene3D" id="2.180.10.10">
    <property type="entry name" value="RHS repeat-associated core"/>
    <property type="match status" value="2"/>
</dbReference>
<evidence type="ECO:0000256" key="1">
    <source>
        <dbReference type="SAM" id="MobiDB-lite"/>
    </source>
</evidence>
<gene>
    <name evidence="2" type="ORF">GCM10010196_00120</name>
</gene>
<organism evidence="2 3">
    <name type="scientific">Agromyces mediolanus</name>
    <name type="common">Corynebacterium mediolanum</name>
    <dbReference type="NCBI Taxonomy" id="41986"/>
    <lineage>
        <taxon>Bacteria</taxon>
        <taxon>Bacillati</taxon>
        <taxon>Actinomycetota</taxon>
        <taxon>Actinomycetes</taxon>
        <taxon>Micrococcales</taxon>
        <taxon>Microbacteriaceae</taxon>
        <taxon>Agromyces</taxon>
    </lineage>
</organism>